<organism evidence="1 2">
    <name type="scientific">Kroppenstedtia sanguinis</name>
    <dbReference type="NCBI Taxonomy" id="1380684"/>
    <lineage>
        <taxon>Bacteria</taxon>
        <taxon>Bacillati</taxon>
        <taxon>Bacillota</taxon>
        <taxon>Bacilli</taxon>
        <taxon>Bacillales</taxon>
        <taxon>Thermoactinomycetaceae</taxon>
        <taxon>Kroppenstedtia</taxon>
    </lineage>
</organism>
<evidence type="ECO:0000313" key="2">
    <source>
        <dbReference type="Proteomes" id="UP001597282"/>
    </source>
</evidence>
<protein>
    <submittedName>
        <fullName evidence="1">Uncharacterized protein</fullName>
    </submittedName>
</protein>
<keyword evidence="2" id="KW-1185">Reference proteome</keyword>
<proteinExistence type="predicted"/>
<accession>A0ABW4CCI4</accession>
<dbReference type="RefSeq" id="WP_380167435.1">
    <property type="nucleotide sequence ID" value="NZ_JBHTNU010000025.1"/>
</dbReference>
<comment type="caution">
    <text evidence="1">The sequence shown here is derived from an EMBL/GenBank/DDBJ whole genome shotgun (WGS) entry which is preliminary data.</text>
</comment>
<evidence type="ECO:0000313" key="1">
    <source>
        <dbReference type="EMBL" id="MFD1428485.1"/>
    </source>
</evidence>
<reference evidence="2" key="1">
    <citation type="journal article" date="2019" name="Int. J. Syst. Evol. Microbiol.">
        <title>The Global Catalogue of Microorganisms (GCM) 10K type strain sequencing project: providing services to taxonomists for standard genome sequencing and annotation.</title>
        <authorList>
            <consortium name="The Broad Institute Genomics Platform"/>
            <consortium name="The Broad Institute Genome Sequencing Center for Infectious Disease"/>
            <person name="Wu L."/>
            <person name="Ma J."/>
        </authorList>
    </citation>
    <scope>NUCLEOTIDE SEQUENCE [LARGE SCALE GENOMIC DNA]</scope>
    <source>
        <strain evidence="2">S1</strain>
    </source>
</reference>
<dbReference type="Proteomes" id="UP001597282">
    <property type="component" value="Unassembled WGS sequence"/>
</dbReference>
<sequence>MSISVEDILGRHKSPYQLHNFFKKVRTQEIVKDYGTTVQQTFNAYEEIVDDLIWALNNVADDPVRTGFTEFYSRVVHLNDDDYYSVIWDIHKAKDIIKTEKIKVETFSVDELASSVSEEDIDWNYIKENTDESDEPIIVVPYEPIGVWMAIDGNHRLMKKYKQNPRSTINAYVLNQSQNVESMAGNLFRVLYTIHHNVNMLVTYLAGKDNAVRLVPLDDYVKK</sequence>
<name>A0ABW4CCI4_9BACL</name>
<gene>
    <name evidence="1" type="ORF">ACFQ4Y_16415</name>
</gene>
<dbReference type="EMBL" id="JBHTNU010000025">
    <property type="protein sequence ID" value="MFD1428485.1"/>
    <property type="molecule type" value="Genomic_DNA"/>
</dbReference>